<comment type="caution">
    <text evidence="1">The sequence shown here is derived from an EMBL/GenBank/DDBJ whole genome shotgun (WGS) entry which is preliminary data.</text>
</comment>
<dbReference type="EMBL" id="JACHIF010000001">
    <property type="protein sequence ID" value="MBB5035789.1"/>
    <property type="molecule type" value="Genomic_DNA"/>
</dbReference>
<gene>
    <name evidence="1" type="ORF">HNQ64_000023</name>
</gene>
<name>A0A7W7YGP1_9BACT</name>
<accession>A0A7W7YGP1</accession>
<organism evidence="1 2">
    <name type="scientific">Prosthecobacter dejongeii</name>
    <dbReference type="NCBI Taxonomy" id="48465"/>
    <lineage>
        <taxon>Bacteria</taxon>
        <taxon>Pseudomonadati</taxon>
        <taxon>Verrucomicrobiota</taxon>
        <taxon>Verrucomicrobiia</taxon>
        <taxon>Verrucomicrobiales</taxon>
        <taxon>Verrucomicrobiaceae</taxon>
        <taxon>Prosthecobacter</taxon>
    </lineage>
</organism>
<proteinExistence type="predicted"/>
<dbReference type="InterPro" id="IPR025449">
    <property type="entry name" value="JetB"/>
</dbReference>
<protein>
    <recommendedName>
        <fullName evidence="3">DUF4194 domain-containing protein</fullName>
    </recommendedName>
</protein>
<evidence type="ECO:0000313" key="2">
    <source>
        <dbReference type="Proteomes" id="UP000534294"/>
    </source>
</evidence>
<evidence type="ECO:0008006" key="3">
    <source>
        <dbReference type="Google" id="ProtNLM"/>
    </source>
</evidence>
<dbReference type="Proteomes" id="UP000534294">
    <property type="component" value="Unassembled WGS sequence"/>
</dbReference>
<reference evidence="1 2" key="1">
    <citation type="submission" date="2020-08" db="EMBL/GenBank/DDBJ databases">
        <title>Genomic Encyclopedia of Type Strains, Phase IV (KMG-IV): sequencing the most valuable type-strain genomes for metagenomic binning, comparative biology and taxonomic classification.</title>
        <authorList>
            <person name="Goeker M."/>
        </authorList>
    </citation>
    <scope>NUCLEOTIDE SEQUENCE [LARGE SCALE GENOMIC DNA]</scope>
    <source>
        <strain evidence="1 2">DSM 12251</strain>
    </source>
</reference>
<dbReference type="RefSeq" id="WP_184204259.1">
    <property type="nucleotide sequence ID" value="NZ_JACHIF010000001.1"/>
</dbReference>
<keyword evidence="2" id="KW-1185">Reference proteome</keyword>
<dbReference type="AlphaFoldDB" id="A0A7W7YGP1"/>
<evidence type="ECO:0000313" key="1">
    <source>
        <dbReference type="EMBL" id="MBB5035789.1"/>
    </source>
</evidence>
<sequence length="215" mass="24701">MSSLPWPSFWADVPERDRSPIRDVLADLLRYGVILGDEGSGRDSYLLVRDQYPDHIRDYLSPLGLELIIDHEPPLIQARPVPEECQLLAAFTKDETLLVLALWRIYDESRSEQASETVIISANDLWVKWRVFFEHIEPPGITALEELLSRLRRKKLIRFQRAEDSTRPGEAMIEVLPSLSRSIPFDSIEAWLERAKLYEPEQAAAAIVLEESPQP</sequence>
<dbReference type="Pfam" id="PF13835">
    <property type="entry name" value="DUF4194"/>
    <property type="match status" value="1"/>
</dbReference>